<feature type="signal peptide" evidence="1">
    <location>
        <begin position="1"/>
        <end position="18"/>
    </location>
</feature>
<dbReference type="PANTHER" id="PTHR21593:SF36">
    <property type="entry name" value="DUF148 DOMAIN-CONTAINING PROTEIN-RELATED"/>
    <property type="match status" value="1"/>
</dbReference>
<dbReference type="OMA" id="NIMDCNI"/>
<accession>A0A0N5CLM8</accession>
<keyword evidence="4" id="KW-1185">Reference proteome</keyword>
<name>A0A0N5CLM8_THECL</name>
<proteinExistence type="predicted"/>
<feature type="domain" description="SXP/RAL-2 family protein Ani s 5-like cation-binding" evidence="2">
    <location>
        <begin position="36"/>
        <end position="128"/>
    </location>
</feature>
<dbReference type="AlphaFoldDB" id="A0A0N5CLM8"/>
<dbReference type="EMBL" id="UYYF01000106">
    <property type="protein sequence ID" value="VDM96239.1"/>
    <property type="molecule type" value="Genomic_DNA"/>
</dbReference>
<protein>
    <submittedName>
        <fullName evidence="5">DUF148 domain-containing protein</fullName>
    </submittedName>
</protein>
<keyword evidence="1" id="KW-0732">Signal</keyword>
<dbReference type="PANTHER" id="PTHR21593">
    <property type="entry name" value="PRION-LIKE- Q/N-RICH -DOMAIN-BEARING PROTEIN PROTEIN"/>
    <property type="match status" value="1"/>
</dbReference>
<evidence type="ECO:0000313" key="4">
    <source>
        <dbReference type="Proteomes" id="UP000276776"/>
    </source>
</evidence>
<organism evidence="5">
    <name type="scientific">Thelazia callipaeda</name>
    <name type="common">Oriental eyeworm</name>
    <name type="synonym">Parasitic nematode</name>
    <dbReference type="NCBI Taxonomy" id="103827"/>
    <lineage>
        <taxon>Eukaryota</taxon>
        <taxon>Metazoa</taxon>
        <taxon>Ecdysozoa</taxon>
        <taxon>Nematoda</taxon>
        <taxon>Chromadorea</taxon>
        <taxon>Rhabditida</taxon>
        <taxon>Spirurina</taxon>
        <taxon>Spiruromorpha</taxon>
        <taxon>Thelazioidea</taxon>
        <taxon>Thelaziidae</taxon>
        <taxon>Thelazia</taxon>
    </lineage>
</organism>
<dbReference type="InterPro" id="IPR003677">
    <property type="entry name" value="ANIS5_cation-bd"/>
</dbReference>
<evidence type="ECO:0000259" key="2">
    <source>
        <dbReference type="Pfam" id="PF02520"/>
    </source>
</evidence>
<dbReference type="WBParaSite" id="TCLT_0000102201-mRNA-1">
    <property type="protein sequence ID" value="TCLT_0000102201-mRNA-1"/>
    <property type="gene ID" value="TCLT_0000102201"/>
</dbReference>
<reference evidence="3 4" key="2">
    <citation type="submission" date="2018-11" db="EMBL/GenBank/DDBJ databases">
        <authorList>
            <consortium name="Pathogen Informatics"/>
        </authorList>
    </citation>
    <scope>NUCLEOTIDE SEQUENCE [LARGE SCALE GENOMIC DNA]</scope>
</reference>
<dbReference type="InterPro" id="IPR052823">
    <property type="entry name" value="SXP/RAL-2_related"/>
</dbReference>
<reference evidence="5" key="1">
    <citation type="submission" date="2017-02" db="UniProtKB">
        <authorList>
            <consortium name="WormBaseParasite"/>
        </authorList>
    </citation>
    <scope>IDENTIFICATION</scope>
</reference>
<evidence type="ECO:0000256" key="1">
    <source>
        <dbReference type="SAM" id="SignalP"/>
    </source>
</evidence>
<dbReference type="OrthoDB" id="5813646at2759"/>
<dbReference type="Pfam" id="PF02520">
    <property type="entry name" value="ANIS5_cation-bd"/>
    <property type="match status" value="1"/>
</dbReference>
<evidence type="ECO:0000313" key="5">
    <source>
        <dbReference type="WBParaSite" id="TCLT_0000102201-mRNA-1"/>
    </source>
</evidence>
<dbReference type="Proteomes" id="UP000276776">
    <property type="component" value="Unassembled WGS sequence"/>
</dbReference>
<gene>
    <name evidence="3" type="ORF">TCLT_LOCUS1023</name>
</gene>
<evidence type="ECO:0000313" key="3">
    <source>
        <dbReference type="EMBL" id="VDM96239.1"/>
    </source>
</evidence>
<sequence>MNYFLIFTITAIAVTVIGQELNRPPFLTGASDAVVKEFYDLLKKDEQKTEAQIDADVEKFVVGLGGNFKVYKFREQVKAEKESYEKAHQAVTAKFSPDAKKADAEMSAVADDPNLNDSQKREKIKNIMDCNISNTTSPQTVHC</sequence>
<feature type="chain" id="PRO_5043126234" evidence="1">
    <location>
        <begin position="19"/>
        <end position="143"/>
    </location>
</feature>